<dbReference type="InterPro" id="IPR001851">
    <property type="entry name" value="ABC_transp_permease"/>
</dbReference>
<evidence type="ECO:0000313" key="11">
    <source>
        <dbReference type="EMBL" id="OAR04871.1"/>
    </source>
</evidence>
<evidence type="ECO:0000256" key="2">
    <source>
        <dbReference type="ARBA" id="ARBA00022448"/>
    </source>
</evidence>
<accession>A0A179ITF5</accession>
<comment type="caution">
    <text evidence="11">The sequence shown here is derived from an EMBL/GenBank/DDBJ whole genome shotgun (WGS) entry which is preliminary data.</text>
</comment>
<dbReference type="PANTHER" id="PTHR11795">
    <property type="entry name" value="BRANCHED-CHAIN AMINO ACID TRANSPORT SYSTEM PERMEASE PROTEIN LIVH"/>
    <property type="match status" value="1"/>
</dbReference>
<dbReference type="EMBL" id="JXBB01000010">
    <property type="protein sequence ID" value="OAR04871.1"/>
    <property type="molecule type" value="Genomic_DNA"/>
</dbReference>
<dbReference type="Pfam" id="PF02653">
    <property type="entry name" value="BPD_transp_2"/>
    <property type="match status" value="1"/>
</dbReference>
<evidence type="ECO:0000256" key="7">
    <source>
        <dbReference type="ARBA" id="ARBA00023136"/>
    </source>
</evidence>
<dbReference type="InterPro" id="IPR052157">
    <property type="entry name" value="BCAA_transport_permease"/>
</dbReference>
<reference evidence="10" key="2">
    <citation type="journal article" date="2021" name="Microbiology">
        <title>Metagenomic Analysis of the Microbial Community in the Underground Coal Fire Area (Kemerovo Region, Russia) Revealed Predominance of Thermophilic Members of the Phyla Deinococcus-thermus, Aquificae, and Firmicutes.</title>
        <authorList>
            <person name="Kadnikov V."/>
            <person name="Mardanov A.V."/>
            <person name="Beletsky A.V."/>
            <person name="Karnachuk O.V."/>
            <person name="Ravin N.V."/>
        </authorList>
    </citation>
    <scope>NUCLEOTIDE SEQUENCE</scope>
    <source>
        <strain evidence="10">RBS10-49</strain>
    </source>
</reference>
<dbReference type="Proteomes" id="UP000748108">
    <property type="component" value="Unassembled WGS sequence"/>
</dbReference>
<dbReference type="OrthoDB" id="9807115at2"/>
<keyword evidence="2" id="KW-0813">Transport</keyword>
<dbReference type="Proteomes" id="UP000243024">
    <property type="component" value="Unassembled WGS sequence"/>
</dbReference>
<evidence type="ECO:0000256" key="6">
    <source>
        <dbReference type="ARBA" id="ARBA00022989"/>
    </source>
</evidence>
<sequence>MVLLQLTVSGILLGGIYALIAVGLTLIFGVMRIVNFTHGDLVMLGMYLTYLLYKGFGLDPYISLFIVPLALFLIGVLIQKLVVQRVVGRPHEVQIFATVGLSMMLSNAVLAYFKGDYRSVQTTYSTDTIQIGPVFLGVPQIVAFGISAVITLVLFLFLKFTYTGKAIRATTQNRISATLMGIDVRRVYTMTFAIGSALAGIAAVLLMPLYPTYPSIGEAYLLIAFVVVVLGGLGSIPGALVGALIIGVVETVSAYYLGSGWKQAAYFVIFILVLIMRPQGLFGQRGAEQL</sequence>
<evidence type="ECO:0000256" key="3">
    <source>
        <dbReference type="ARBA" id="ARBA00022475"/>
    </source>
</evidence>
<evidence type="ECO:0000256" key="4">
    <source>
        <dbReference type="ARBA" id="ARBA00022692"/>
    </source>
</evidence>
<feature type="transmembrane region" description="Helical" evidence="9">
    <location>
        <begin position="62"/>
        <end position="83"/>
    </location>
</feature>
<evidence type="ECO:0000256" key="8">
    <source>
        <dbReference type="ARBA" id="ARBA00037998"/>
    </source>
</evidence>
<keyword evidence="6 9" id="KW-1133">Transmembrane helix</keyword>
<comment type="similarity">
    <text evidence="8">Belongs to the binding-protein-dependent transport system permease family. LivHM subfamily.</text>
</comment>
<dbReference type="GO" id="GO:0022857">
    <property type="term" value="F:transmembrane transporter activity"/>
    <property type="evidence" value="ECO:0007669"/>
    <property type="project" value="InterPro"/>
</dbReference>
<dbReference type="CDD" id="cd06582">
    <property type="entry name" value="TM_PBP1_LivH_like"/>
    <property type="match status" value="1"/>
</dbReference>
<organism evidence="11 12">
    <name type="scientific">Hydrogenibacillus schlegelii</name>
    <name type="common">Bacillus schlegelii</name>
    <dbReference type="NCBI Taxonomy" id="1484"/>
    <lineage>
        <taxon>Bacteria</taxon>
        <taxon>Bacillati</taxon>
        <taxon>Bacillota</taxon>
        <taxon>Bacilli</taxon>
        <taxon>Bacillales</taxon>
        <taxon>Bacillales Family X. Incertae Sedis</taxon>
        <taxon>Hydrogenibacillus</taxon>
    </lineage>
</organism>
<protein>
    <submittedName>
        <fullName evidence="11">Branched-chain amino acid ABC transporter permease</fullName>
    </submittedName>
</protein>
<keyword evidence="5" id="KW-0029">Amino-acid transport</keyword>
<feature type="transmembrane region" description="Helical" evidence="9">
    <location>
        <begin position="133"/>
        <end position="158"/>
    </location>
</feature>
<evidence type="ECO:0000256" key="1">
    <source>
        <dbReference type="ARBA" id="ARBA00004651"/>
    </source>
</evidence>
<feature type="transmembrane region" description="Helical" evidence="9">
    <location>
        <begin position="95"/>
        <end position="113"/>
    </location>
</feature>
<reference evidence="11 12" key="1">
    <citation type="submission" date="2015-09" db="EMBL/GenBank/DDBJ databases">
        <title>Draft genome sequence of Hydrogenibacillus schlegelii DSM 2000.</title>
        <authorList>
            <person name="Hemp J."/>
        </authorList>
    </citation>
    <scope>NUCLEOTIDE SEQUENCE [LARGE SCALE GENOMIC DNA]</scope>
    <source>
        <strain evidence="11 12">MA 48</strain>
    </source>
</reference>
<evidence type="ECO:0000313" key="12">
    <source>
        <dbReference type="Proteomes" id="UP000243024"/>
    </source>
</evidence>
<evidence type="ECO:0000256" key="9">
    <source>
        <dbReference type="SAM" id="Phobius"/>
    </source>
</evidence>
<dbReference type="EMBL" id="JAHHQF010000042">
    <property type="protein sequence ID" value="MBT9281695.1"/>
    <property type="molecule type" value="Genomic_DNA"/>
</dbReference>
<keyword evidence="3" id="KW-1003">Cell membrane</keyword>
<keyword evidence="12" id="KW-1185">Reference proteome</keyword>
<dbReference type="GO" id="GO:0006865">
    <property type="term" value="P:amino acid transport"/>
    <property type="evidence" value="ECO:0007669"/>
    <property type="project" value="UniProtKB-KW"/>
</dbReference>
<name>A0A179ITF5_HYDSH</name>
<feature type="transmembrane region" description="Helical" evidence="9">
    <location>
        <begin position="187"/>
        <end position="210"/>
    </location>
</feature>
<dbReference type="PANTHER" id="PTHR11795:SF445">
    <property type="entry name" value="AMINO ACID ABC TRANSPORTER PERMEASE PROTEIN"/>
    <property type="match status" value="1"/>
</dbReference>
<evidence type="ECO:0000313" key="10">
    <source>
        <dbReference type="EMBL" id="MBT9281695.1"/>
    </source>
</evidence>
<proteinExistence type="inferred from homology"/>
<gene>
    <name evidence="10" type="ORF">KM312_03360</name>
    <name evidence="11" type="ORF">SA87_12330</name>
</gene>
<feature type="transmembrane region" description="Helical" evidence="9">
    <location>
        <begin position="6"/>
        <end position="28"/>
    </location>
</feature>
<dbReference type="GO" id="GO:0005886">
    <property type="term" value="C:plasma membrane"/>
    <property type="evidence" value="ECO:0007669"/>
    <property type="project" value="UniProtKB-SubCell"/>
</dbReference>
<keyword evidence="7 9" id="KW-0472">Membrane</keyword>
<evidence type="ECO:0000256" key="5">
    <source>
        <dbReference type="ARBA" id="ARBA00022970"/>
    </source>
</evidence>
<feature type="transmembrane region" description="Helical" evidence="9">
    <location>
        <begin position="264"/>
        <end position="282"/>
    </location>
</feature>
<dbReference type="AlphaFoldDB" id="A0A179ITF5"/>
<feature type="transmembrane region" description="Helical" evidence="9">
    <location>
        <begin position="216"/>
        <end position="233"/>
    </location>
</feature>
<comment type="subcellular location">
    <subcellularLocation>
        <location evidence="1">Cell membrane</location>
        <topology evidence="1">Multi-pass membrane protein</topology>
    </subcellularLocation>
</comment>
<keyword evidence="4 9" id="KW-0812">Transmembrane</keyword>
<dbReference type="STRING" id="1484.SA87_12330"/>